<evidence type="ECO:0000313" key="10">
    <source>
        <dbReference type="Proteomes" id="UP000630142"/>
    </source>
</evidence>
<dbReference type="InterPro" id="IPR000700">
    <property type="entry name" value="PAS-assoc_C"/>
</dbReference>
<dbReference type="Gene3D" id="1.10.287.130">
    <property type="match status" value="1"/>
</dbReference>
<dbReference type="PROSITE" id="PS50110">
    <property type="entry name" value="RESPONSE_REGULATORY"/>
    <property type="match status" value="2"/>
</dbReference>
<dbReference type="InterPro" id="IPR036097">
    <property type="entry name" value="HisK_dim/P_sf"/>
</dbReference>
<dbReference type="InterPro" id="IPR003594">
    <property type="entry name" value="HATPase_dom"/>
</dbReference>
<reference evidence="9" key="1">
    <citation type="journal article" date="2014" name="Int. J. Syst. Evol. Microbiol.">
        <title>Complete genome sequence of Corynebacterium casei LMG S-19264T (=DSM 44701T), isolated from a smear-ripened cheese.</title>
        <authorList>
            <consortium name="US DOE Joint Genome Institute (JGI-PGF)"/>
            <person name="Walter F."/>
            <person name="Albersmeier A."/>
            <person name="Kalinowski J."/>
            <person name="Ruckert C."/>
        </authorList>
    </citation>
    <scope>NUCLEOTIDE SEQUENCE</scope>
    <source>
        <strain evidence="9">KCTC 42249</strain>
    </source>
</reference>
<dbReference type="SUPFAM" id="SSF52172">
    <property type="entry name" value="CheY-like"/>
    <property type="match status" value="2"/>
</dbReference>
<evidence type="ECO:0000256" key="2">
    <source>
        <dbReference type="ARBA" id="ARBA00012438"/>
    </source>
</evidence>
<comment type="catalytic activity">
    <reaction evidence="1">
        <text>ATP + protein L-histidine = ADP + protein N-phospho-L-histidine.</text>
        <dbReference type="EC" id="2.7.13.3"/>
    </reaction>
</comment>
<evidence type="ECO:0000313" key="9">
    <source>
        <dbReference type="EMBL" id="GHD09260.1"/>
    </source>
</evidence>
<sequence length="674" mass="73440">MQQSVLADSSEPGARILLLEDSSIDADLITRQILKLGPDTRIDRAVIRRDFETALSASRYDLIFSDYSLPDFTGLEAFGVATTLAPNVPFIFISGVIGEKFATEAVRAGATDYVTKRDLGRIPGVAKRALDEARARRDRETAMLALQESEHRFQLMADSAPALIWATDEVGRFTFVNRRFETDFVTTIPEMMDGGWATLILADDLPAFAAANQQALQRRAVLSVEVRVIDGDGHTRWLRCEAAPRYSGSGRFVGHVGCAIDVSGIRLANDMLEAEVEARTRELAEKEEALRQSQKMEAIGQLTGGIAHDFNNMLAGIKGGADLLRKRLATGKVDGIDRYIDIITSSADRAAALTHRLLAFSRRQSLDVERTDLNERISSLLELLQRTIGDSINVETKLEPRLWPALTDRNQFESAVLNLAINARDAMPGGGQLTISTLNTKLNLAQATSFGVAPGDYVQILVSDTGTGMPQSVIDKAFDPFFTTKPIGQGTGLGLSMIFGFAKQVGGHTRILSTPDEGTTVEIYMPRDTSVVAEADDSEDEEMTVATGSGTILVVEDEVLVQMLIVDYLNDLGYETIEANDAQRALSIIESDQTIDLLLTDVGLPGMNGRELAERARTVRPELKVLFATGYAEGATSRQGFLAPGMDMVAKPFDLDKFGEKVNAMLKMEFSGTA</sequence>
<keyword evidence="10" id="KW-1185">Reference proteome</keyword>
<evidence type="ECO:0000256" key="5">
    <source>
        <dbReference type="SAM" id="Coils"/>
    </source>
</evidence>
<feature type="domain" description="PAC" evidence="8">
    <location>
        <begin position="222"/>
        <end position="274"/>
    </location>
</feature>
<dbReference type="PROSITE" id="PS50109">
    <property type="entry name" value="HIS_KIN"/>
    <property type="match status" value="1"/>
</dbReference>
<comment type="caution">
    <text evidence="9">The sequence shown here is derived from an EMBL/GenBank/DDBJ whole genome shotgun (WGS) entry which is preliminary data.</text>
</comment>
<dbReference type="InterPro" id="IPR001789">
    <property type="entry name" value="Sig_transdc_resp-reg_receiver"/>
</dbReference>
<dbReference type="InterPro" id="IPR005467">
    <property type="entry name" value="His_kinase_dom"/>
</dbReference>
<dbReference type="InterPro" id="IPR011006">
    <property type="entry name" value="CheY-like_superfamily"/>
</dbReference>
<dbReference type="CDD" id="cd00082">
    <property type="entry name" value="HisKA"/>
    <property type="match status" value="1"/>
</dbReference>
<dbReference type="Pfam" id="PF02518">
    <property type="entry name" value="HATPase_c"/>
    <property type="match status" value="1"/>
</dbReference>
<dbReference type="CDD" id="cd18161">
    <property type="entry name" value="REC_hyHK_blue-like"/>
    <property type="match status" value="1"/>
</dbReference>
<dbReference type="Gene3D" id="3.30.565.10">
    <property type="entry name" value="Histidine kinase-like ATPase, C-terminal domain"/>
    <property type="match status" value="1"/>
</dbReference>
<dbReference type="AlphaFoldDB" id="A0A8J3DX67"/>
<proteinExistence type="predicted"/>
<evidence type="ECO:0000259" key="8">
    <source>
        <dbReference type="PROSITE" id="PS50113"/>
    </source>
</evidence>
<feature type="modified residue" description="4-aspartylphosphate" evidence="4">
    <location>
        <position position="601"/>
    </location>
</feature>
<evidence type="ECO:0000256" key="4">
    <source>
        <dbReference type="PROSITE-ProRule" id="PRU00169"/>
    </source>
</evidence>
<evidence type="ECO:0000259" key="7">
    <source>
        <dbReference type="PROSITE" id="PS50110"/>
    </source>
</evidence>
<dbReference type="NCBIfam" id="TIGR00229">
    <property type="entry name" value="sensory_box"/>
    <property type="match status" value="1"/>
</dbReference>
<dbReference type="InterPro" id="IPR003661">
    <property type="entry name" value="HisK_dim/P_dom"/>
</dbReference>
<reference evidence="9" key="2">
    <citation type="submission" date="2020-09" db="EMBL/GenBank/DDBJ databases">
        <authorList>
            <person name="Sun Q."/>
            <person name="Kim S."/>
        </authorList>
    </citation>
    <scope>NUCLEOTIDE SEQUENCE</scope>
    <source>
        <strain evidence="9">KCTC 42249</strain>
    </source>
</reference>
<dbReference type="Gene3D" id="3.40.50.2300">
    <property type="match status" value="2"/>
</dbReference>
<dbReference type="InterPro" id="IPR004358">
    <property type="entry name" value="Sig_transdc_His_kin-like_C"/>
</dbReference>
<evidence type="ECO:0000256" key="1">
    <source>
        <dbReference type="ARBA" id="ARBA00000085"/>
    </source>
</evidence>
<dbReference type="InterPro" id="IPR035965">
    <property type="entry name" value="PAS-like_dom_sf"/>
</dbReference>
<evidence type="ECO:0000259" key="6">
    <source>
        <dbReference type="PROSITE" id="PS50109"/>
    </source>
</evidence>
<dbReference type="SMART" id="SM00448">
    <property type="entry name" value="REC"/>
    <property type="match status" value="2"/>
</dbReference>
<dbReference type="Pfam" id="PF00512">
    <property type="entry name" value="HisKA"/>
    <property type="match status" value="1"/>
</dbReference>
<keyword evidence="5" id="KW-0175">Coiled coil</keyword>
<dbReference type="SUPFAM" id="SSF55874">
    <property type="entry name" value="ATPase domain of HSP90 chaperone/DNA topoisomerase II/histidine kinase"/>
    <property type="match status" value="1"/>
</dbReference>
<protein>
    <recommendedName>
        <fullName evidence="2">histidine kinase</fullName>
        <ecNumber evidence="2">2.7.13.3</ecNumber>
    </recommendedName>
</protein>
<dbReference type="PANTHER" id="PTHR43065">
    <property type="entry name" value="SENSOR HISTIDINE KINASE"/>
    <property type="match status" value="1"/>
</dbReference>
<dbReference type="InterPro" id="IPR036890">
    <property type="entry name" value="HATPase_C_sf"/>
</dbReference>
<name>A0A8J3DX67_9HYPH</name>
<keyword evidence="3 4" id="KW-0597">Phosphoprotein</keyword>
<organism evidence="9 10">
    <name type="scientific">Tianweitania populi</name>
    <dbReference type="NCBI Taxonomy" id="1607949"/>
    <lineage>
        <taxon>Bacteria</taxon>
        <taxon>Pseudomonadati</taxon>
        <taxon>Pseudomonadota</taxon>
        <taxon>Alphaproteobacteria</taxon>
        <taxon>Hyphomicrobiales</taxon>
        <taxon>Phyllobacteriaceae</taxon>
        <taxon>Tianweitania</taxon>
    </lineage>
</organism>
<dbReference type="InterPro" id="IPR013655">
    <property type="entry name" value="PAS_fold_3"/>
</dbReference>
<dbReference type="EC" id="2.7.13.3" evidence="2"/>
<gene>
    <name evidence="9" type="ORF">GCM10016234_09840</name>
</gene>
<feature type="domain" description="Response regulatory" evidence="7">
    <location>
        <begin position="551"/>
        <end position="666"/>
    </location>
</feature>
<evidence type="ECO:0000256" key="3">
    <source>
        <dbReference type="ARBA" id="ARBA00022553"/>
    </source>
</evidence>
<dbReference type="SMART" id="SM00387">
    <property type="entry name" value="HATPase_c"/>
    <property type="match status" value="1"/>
</dbReference>
<dbReference type="SMART" id="SM00388">
    <property type="entry name" value="HisKA"/>
    <property type="match status" value="1"/>
</dbReference>
<dbReference type="PROSITE" id="PS50113">
    <property type="entry name" value="PAC"/>
    <property type="match status" value="1"/>
</dbReference>
<dbReference type="PRINTS" id="PR00344">
    <property type="entry name" value="BCTRLSENSOR"/>
</dbReference>
<dbReference type="Gene3D" id="3.30.450.20">
    <property type="entry name" value="PAS domain"/>
    <property type="match status" value="1"/>
</dbReference>
<feature type="domain" description="Response regulatory" evidence="7">
    <location>
        <begin position="15"/>
        <end position="131"/>
    </location>
</feature>
<accession>A0A8J3DX67</accession>
<dbReference type="SUPFAM" id="SSF47384">
    <property type="entry name" value="Homodimeric domain of signal transducing histidine kinase"/>
    <property type="match status" value="1"/>
</dbReference>
<dbReference type="GO" id="GO:0000155">
    <property type="term" value="F:phosphorelay sensor kinase activity"/>
    <property type="evidence" value="ECO:0007669"/>
    <property type="project" value="InterPro"/>
</dbReference>
<dbReference type="Pfam" id="PF00072">
    <property type="entry name" value="Response_reg"/>
    <property type="match status" value="2"/>
</dbReference>
<dbReference type="Proteomes" id="UP000630142">
    <property type="component" value="Unassembled WGS sequence"/>
</dbReference>
<feature type="coiled-coil region" evidence="5">
    <location>
        <begin position="269"/>
        <end position="296"/>
    </location>
</feature>
<dbReference type="PANTHER" id="PTHR43065:SF42">
    <property type="entry name" value="TWO-COMPONENT SENSOR PPRA"/>
    <property type="match status" value="1"/>
</dbReference>
<dbReference type="CDD" id="cd00156">
    <property type="entry name" value="REC"/>
    <property type="match status" value="1"/>
</dbReference>
<feature type="modified residue" description="4-aspartylphosphate" evidence="4">
    <location>
        <position position="66"/>
    </location>
</feature>
<dbReference type="CDD" id="cd00130">
    <property type="entry name" value="PAS"/>
    <property type="match status" value="1"/>
</dbReference>
<dbReference type="InterPro" id="IPR000014">
    <property type="entry name" value="PAS"/>
</dbReference>
<feature type="domain" description="Histidine kinase" evidence="6">
    <location>
        <begin position="305"/>
        <end position="529"/>
    </location>
</feature>
<dbReference type="SMART" id="SM00091">
    <property type="entry name" value="PAS"/>
    <property type="match status" value="1"/>
</dbReference>
<dbReference type="EMBL" id="BMZQ01000001">
    <property type="protein sequence ID" value="GHD09260.1"/>
    <property type="molecule type" value="Genomic_DNA"/>
</dbReference>
<dbReference type="SUPFAM" id="SSF55785">
    <property type="entry name" value="PYP-like sensor domain (PAS domain)"/>
    <property type="match status" value="1"/>
</dbReference>
<dbReference type="Pfam" id="PF08447">
    <property type="entry name" value="PAS_3"/>
    <property type="match status" value="1"/>
</dbReference>